<dbReference type="InterPro" id="IPR004838">
    <property type="entry name" value="NHTrfase_class1_PyrdxlP-BS"/>
</dbReference>
<dbReference type="InterPro" id="IPR015421">
    <property type="entry name" value="PyrdxlP-dep_Trfase_major"/>
</dbReference>
<dbReference type="CDD" id="cd00609">
    <property type="entry name" value="AAT_like"/>
    <property type="match status" value="1"/>
</dbReference>
<sequence length="374" mass="42308">MKLPRFGVEEWLNVHETSATYDIAGVSISALTLDELFALSGTNPEDFYKKLQGTKLNYGWIEGSPEFKEAVSQLYEHVGPEQILQTNGATGANLLVLYSLIEPGDHVISLYPTYQQLYDIPKSLGAEVDLWQIEEENGWLPDLEKLRQLISPNTKMICINNANNPTGAVMDRAYLEELAEIASEVGAYILSDEVYRSFSGLDVPSIIDVYDKGIAVNSLSKTYSLPGIRIGWVAANHQVTDILRDYRDYTMICAGVFDDLVAQLALAHYQEILERNRRILEENLAILDQWMEKEPLVSYIRPAVVSTSFVKIAVDMPMEDFCLQLLQEYGVLLVPGNRFDRDGYVRLGFACEQETLIKGLEKLSQFLRRFDKEN</sequence>
<evidence type="ECO:0000313" key="4">
    <source>
        <dbReference type="Proteomes" id="UP000594569"/>
    </source>
</evidence>
<keyword evidence="1 3" id="KW-0808">Transferase</keyword>
<feature type="domain" description="Aminotransferase class I/classII large" evidence="2">
    <location>
        <begin position="51"/>
        <end position="362"/>
    </location>
</feature>
<dbReference type="SUPFAM" id="SSF53383">
    <property type="entry name" value="PLP-dependent transferases"/>
    <property type="match status" value="1"/>
</dbReference>
<dbReference type="GO" id="GO:0008483">
    <property type="term" value="F:transaminase activity"/>
    <property type="evidence" value="ECO:0007669"/>
    <property type="project" value="UniProtKB-KW"/>
</dbReference>
<accession>A0A0Z8DQW0</accession>
<dbReference type="InterPro" id="IPR004839">
    <property type="entry name" value="Aminotransferase_I/II_large"/>
</dbReference>
<dbReference type="InterPro" id="IPR015424">
    <property type="entry name" value="PyrdxlP-dep_Trfase"/>
</dbReference>
<protein>
    <recommendedName>
        <fullName evidence="1">Aminotransferase</fullName>
        <ecNumber evidence="1">2.6.1.-</ecNumber>
    </recommendedName>
</protein>
<dbReference type="Gene3D" id="3.40.640.10">
    <property type="entry name" value="Type I PLP-dependent aspartate aminotransferase-like (Major domain)"/>
    <property type="match status" value="1"/>
</dbReference>
<dbReference type="PROSITE" id="PS00105">
    <property type="entry name" value="AA_TRANSFER_CLASS_1"/>
    <property type="match status" value="1"/>
</dbReference>
<comment type="similarity">
    <text evidence="1">Belongs to the class-I pyridoxal-phosphate-dependent aminotransferase family.</text>
</comment>
<dbReference type="GO" id="GO:0030170">
    <property type="term" value="F:pyridoxal phosphate binding"/>
    <property type="evidence" value="ECO:0007669"/>
    <property type="project" value="InterPro"/>
</dbReference>
<dbReference type="Pfam" id="PF00155">
    <property type="entry name" value="Aminotran_1_2"/>
    <property type="match status" value="1"/>
</dbReference>
<organism evidence="3 4">
    <name type="scientific">Streptococcus suis</name>
    <dbReference type="NCBI Taxonomy" id="1307"/>
    <lineage>
        <taxon>Bacteria</taxon>
        <taxon>Bacillati</taxon>
        <taxon>Bacillota</taxon>
        <taxon>Bacilli</taxon>
        <taxon>Lactobacillales</taxon>
        <taxon>Streptococcaceae</taxon>
        <taxon>Streptococcus</taxon>
    </lineage>
</organism>
<evidence type="ECO:0000256" key="1">
    <source>
        <dbReference type="RuleBase" id="RU000481"/>
    </source>
</evidence>
<dbReference type="EMBL" id="CP065430">
    <property type="protein sequence ID" value="QPO26035.1"/>
    <property type="molecule type" value="Genomic_DNA"/>
</dbReference>
<dbReference type="RefSeq" id="WP_043024985.1">
    <property type="nucleotide sequence ID" value="NZ_CEDT01000004.1"/>
</dbReference>
<reference evidence="3 4" key="1">
    <citation type="submission" date="2020-12" db="EMBL/GenBank/DDBJ databases">
        <title>Nonconservative transfer and diversity of a new family of integrative and conjugative elements associated with antibiotic resistance in zoonotic pathogen Streptococcus suis.</title>
        <authorList>
            <person name="Huang J."/>
        </authorList>
    </citation>
    <scope>NUCLEOTIDE SEQUENCE [LARGE SCALE GENOMIC DNA]</scope>
    <source>
        <strain evidence="3 4">YZDH1</strain>
    </source>
</reference>
<keyword evidence="1 3" id="KW-0032">Aminotransferase</keyword>
<dbReference type="InterPro" id="IPR015422">
    <property type="entry name" value="PyrdxlP-dep_Trfase_small"/>
</dbReference>
<name>A0A0Z8DQW0_STRSU</name>
<comment type="cofactor">
    <cofactor evidence="1">
        <name>pyridoxal 5'-phosphate</name>
        <dbReference type="ChEBI" id="CHEBI:597326"/>
    </cofactor>
</comment>
<dbReference type="EC" id="2.6.1.-" evidence="1"/>
<dbReference type="AlphaFoldDB" id="A0A0Z8DQW0"/>
<dbReference type="PANTHER" id="PTHR43510">
    <property type="entry name" value="AMINOTRANSFERASE FUNCTION, HYPOTHETICAL (EUROFUNG)"/>
    <property type="match status" value="1"/>
</dbReference>
<dbReference type="Gene3D" id="3.90.1150.10">
    <property type="entry name" value="Aspartate Aminotransferase, domain 1"/>
    <property type="match status" value="1"/>
</dbReference>
<dbReference type="NCBIfam" id="NF005593">
    <property type="entry name" value="PRK07324.1"/>
    <property type="match status" value="1"/>
</dbReference>
<gene>
    <name evidence="3" type="ORF">I5V48_08575</name>
</gene>
<proteinExistence type="inferred from homology"/>
<dbReference type="PANTHER" id="PTHR43510:SF1">
    <property type="entry name" value="AMINOTRANSFERASE FUNCTION, HYPOTHETICAL (EUROFUNG)"/>
    <property type="match status" value="1"/>
</dbReference>
<dbReference type="Proteomes" id="UP000594569">
    <property type="component" value="Chromosome"/>
</dbReference>
<evidence type="ECO:0000259" key="2">
    <source>
        <dbReference type="Pfam" id="PF00155"/>
    </source>
</evidence>
<evidence type="ECO:0000313" key="3">
    <source>
        <dbReference type="EMBL" id="QPO26035.1"/>
    </source>
</evidence>